<dbReference type="InParanoid" id="C7Q7L4"/>
<protein>
    <submittedName>
        <fullName evidence="2">Putative secreted protein</fullName>
    </submittedName>
</protein>
<evidence type="ECO:0000259" key="1">
    <source>
        <dbReference type="Pfam" id="PF00149"/>
    </source>
</evidence>
<dbReference type="STRING" id="479433.Caci_3300"/>
<dbReference type="InterPro" id="IPR004843">
    <property type="entry name" value="Calcineurin-like_PHP"/>
</dbReference>
<dbReference type="InterPro" id="IPR029052">
    <property type="entry name" value="Metallo-depent_PP-like"/>
</dbReference>
<dbReference type="RefSeq" id="WP_012787500.1">
    <property type="nucleotide sequence ID" value="NC_013131.1"/>
</dbReference>
<accession>C7Q7L4</accession>
<proteinExistence type="predicted"/>
<dbReference type="SUPFAM" id="SSF56300">
    <property type="entry name" value="Metallo-dependent phosphatases"/>
    <property type="match status" value="1"/>
</dbReference>
<dbReference type="PANTHER" id="PTHR43143">
    <property type="entry name" value="METALLOPHOSPHOESTERASE, CALCINEURIN SUPERFAMILY"/>
    <property type="match status" value="1"/>
</dbReference>
<sequence length="662" mass="71467">MNHEHEDPHCQCPRTADFDSAGPAATGRRAFLRNAGLVGAGATALASGTTVFGPAASAAASAAAADAKHGGASIYDVTAIDTDAPGARWDPDPDNPVFTLVVMPDTQYMFDEDRIHPAPMEASFRYILSGDQDANVVFMAHLGDLTQNGEAREFAAAGAVFEMLDRKKVAYSVVAGNHDVSGDDQRGATPYSGTFTKARAAKSPSFGGASPDGYNTFHIFRGGGRDWLLLGLDWRLSPAGFAWANQVIADHPTLPVIVTTHEVAYADDSGTAYLSDYGQQLWDGLIKNHDQVFLSLNGHYWPPGSTTLSNAAGHDVHVHITNYQDRYYGGAAMIRTYRFDMRRNTVDVSTFSPFIRGMATSQVNELAGQEMELTSAVDRFSMAIDFDQRFGGFAPVAARPARPAAKMLTRDTLAYWRFDGGGADGSALGDSQIIRDLSGKGNDLVKENVPGTTGTPVSWSTTEFHPDQPAHGSLRFTGQGHPTRGAWLQTVPNAPLNAETFQHGYTFEMFFKLPADWDSSQSAWSGLLSRWGMSSEAGKSGGNTDPQEPIATLSLSGGSELQWNVYPLNQPGASTAWSHLLPLGQWWHVAIVNDGKVNRMYVNGCEEGRNPSTPAIGLTTLNHSWLLGGYEYAGAINQIHNGWIGDVRITARPLRIDEFMNA</sequence>
<dbReference type="Pfam" id="PF13385">
    <property type="entry name" value="Laminin_G_3"/>
    <property type="match status" value="1"/>
</dbReference>
<dbReference type="InterPro" id="IPR013320">
    <property type="entry name" value="ConA-like_dom_sf"/>
</dbReference>
<keyword evidence="3" id="KW-1185">Reference proteome</keyword>
<dbReference type="KEGG" id="cai:Caci_3300"/>
<dbReference type="PROSITE" id="PS51318">
    <property type="entry name" value="TAT"/>
    <property type="match status" value="1"/>
</dbReference>
<evidence type="ECO:0000313" key="3">
    <source>
        <dbReference type="Proteomes" id="UP000000851"/>
    </source>
</evidence>
<gene>
    <name evidence="2" type="ordered locus">Caci_3300</name>
</gene>
<dbReference type="InterPro" id="IPR051918">
    <property type="entry name" value="STPP_CPPED1"/>
</dbReference>
<dbReference type="GO" id="GO:0016787">
    <property type="term" value="F:hydrolase activity"/>
    <property type="evidence" value="ECO:0007669"/>
    <property type="project" value="InterPro"/>
</dbReference>
<organism evidence="2 3">
    <name type="scientific">Catenulispora acidiphila (strain DSM 44928 / JCM 14897 / NBRC 102108 / NRRL B-24433 / ID139908)</name>
    <dbReference type="NCBI Taxonomy" id="479433"/>
    <lineage>
        <taxon>Bacteria</taxon>
        <taxon>Bacillati</taxon>
        <taxon>Actinomycetota</taxon>
        <taxon>Actinomycetes</taxon>
        <taxon>Catenulisporales</taxon>
        <taxon>Catenulisporaceae</taxon>
        <taxon>Catenulispora</taxon>
    </lineage>
</organism>
<dbReference type="AlphaFoldDB" id="C7Q7L4"/>
<dbReference type="Pfam" id="PF00149">
    <property type="entry name" value="Metallophos"/>
    <property type="match status" value="1"/>
</dbReference>
<evidence type="ECO:0000313" key="2">
    <source>
        <dbReference type="EMBL" id="ACU72207.1"/>
    </source>
</evidence>
<feature type="domain" description="Calcineurin-like phosphoesterase" evidence="1">
    <location>
        <begin position="132"/>
        <end position="281"/>
    </location>
</feature>
<reference evidence="2 3" key="1">
    <citation type="journal article" date="2009" name="Stand. Genomic Sci.">
        <title>Complete genome sequence of Catenulispora acidiphila type strain (ID 139908).</title>
        <authorList>
            <person name="Copeland A."/>
            <person name="Lapidus A."/>
            <person name="Glavina Del Rio T."/>
            <person name="Nolan M."/>
            <person name="Lucas S."/>
            <person name="Chen F."/>
            <person name="Tice H."/>
            <person name="Cheng J.F."/>
            <person name="Bruce D."/>
            <person name="Goodwin L."/>
            <person name="Pitluck S."/>
            <person name="Mikhailova N."/>
            <person name="Pati A."/>
            <person name="Ivanova N."/>
            <person name="Mavromatis K."/>
            <person name="Chen A."/>
            <person name="Palaniappan K."/>
            <person name="Chain P."/>
            <person name="Land M."/>
            <person name="Hauser L."/>
            <person name="Chang Y.J."/>
            <person name="Jeffries C.D."/>
            <person name="Chertkov O."/>
            <person name="Brettin T."/>
            <person name="Detter J.C."/>
            <person name="Han C."/>
            <person name="Ali Z."/>
            <person name="Tindall B.J."/>
            <person name="Goker M."/>
            <person name="Bristow J."/>
            <person name="Eisen J.A."/>
            <person name="Markowitz V."/>
            <person name="Hugenholtz P."/>
            <person name="Kyrpides N.C."/>
            <person name="Klenk H.P."/>
        </authorList>
    </citation>
    <scope>NUCLEOTIDE SEQUENCE [LARGE SCALE GENOMIC DNA]</scope>
    <source>
        <strain evidence="3">DSM 44928 / JCM 14897 / NBRC 102108 / NRRL B-24433 / ID139908</strain>
    </source>
</reference>
<dbReference type="eggNOG" id="COG1409">
    <property type="taxonomic scope" value="Bacteria"/>
</dbReference>
<dbReference type="Gene3D" id="2.60.120.200">
    <property type="match status" value="1"/>
</dbReference>
<dbReference type="OrthoDB" id="9772095at2"/>
<dbReference type="PANTHER" id="PTHR43143:SF5">
    <property type="entry name" value="SECRETED PROTEIN"/>
    <property type="match status" value="1"/>
</dbReference>
<dbReference type="Proteomes" id="UP000000851">
    <property type="component" value="Chromosome"/>
</dbReference>
<dbReference type="HOGENOM" id="CLU_018576_0_0_11"/>
<name>C7Q7L4_CATAD</name>
<dbReference type="EMBL" id="CP001700">
    <property type="protein sequence ID" value="ACU72207.1"/>
    <property type="molecule type" value="Genomic_DNA"/>
</dbReference>
<dbReference type="Gene3D" id="3.60.21.10">
    <property type="match status" value="1"/>
</dbReference>
<dbReference type="InterPro" id="IPR006311">
    <property type="entry name" value="TAT_signal"/>
</dbReference>
<dbReference type="SUPFAM" id="SSF49899">
    <property type="entry name" value="Concanavalin A-like lectins/glucanases"/>
    <property type="match status" value="1"/>
</dbReference>